<reference evidence="1 2" key="1">
    <citation type="submission" date="2024-12" db="EMBL/GenBank/DDBJ databases">
        <authorList>
            <person name="Hu S."/>
        </authorList>
    </citation>
    <scope>NUCLEOTIDE SEQUENCE [LARGE SCALE GENOMIC DNA]</scope>
    <source>
        <strain evidence="1 2">P-25</strain>
    </source>
</reference>
<sequence length="286" mass="34000">MRKNNAKQSFRELRSRLKTITGSDKLALVDKFNQCICLINDFLLEVRMEVTSVAFKDKMEEIYFFKFEKPEYYALKIYHVALFTLLHQLPVGTAAQQRKFYLEELGFINRFFRQHAFHYQYFKSGFTEMDESLFLRGVEVKPLYFSEIPELDPDFSTSGDYLFSQFIAYELLQEYILEALKELDKELTGSATTPIRTGKKWFDWTGEIINLVELGYAVYLSKQLNDEKVSLAEIFRWLEESFGVEIGIPANRFREIKRRKRLSRTHFLEIMQKAMIQYMEDDDDLQ</sequence>
<gene>
    <name evidence="1" type="ORF">E5L68_002000</name>
</gene>
<dbReference type="InterPro" id="IPR018534">
    <property type="entry name" value="Tet_reg_excision_RteC"/>
</dbReference>
<comment type="caution">
    <text evidence="1">The sequence shown here is derived from an EMBL/GenBank/DDBJ whole genome shotgun (WGS) entry which is preliminary data.</text>
</comment>
<keyword evidence="2" id="KW-1185">Reference proteome</keyword>
<evidence type="ECO:0000313" key="1">
    <source>
        <dbReference type="EMBL" id="MFN0290142.1"/>
    </source>
</evidence>
<dbReference type="RefSeq" id="WP_138727734.1">
    <property type="nucleotide sequence ID" value="NZ_SRMP02000001.1"/>
</dbReference>
<protein>
    <submittedName>
        <fullName evidence="1">RteC domain-containing protein</fullName>
    </submittedName>
</protein>
<evidence type="ECO:0000313" key="2">
    <source>
        <dbReference type="Proteomes" id="UP001517367"/>
    </source>
</evidence>
<dbReference type="Pfam" id="PF09357">
    <property type="entry name" value="RteC"/>
    <property type="match status" value="1"/>
</dbReference>
<dbReference type="Proteomes" id="UP001517367">
    <property type="component" value="Unassembled WGS sequence"/>
</dbReference>
<proteinExistence type="predicted"/>
<name>A0ABW9JGR3_9SPHI</name>
<organism evidence="1 2">
    <name type="scientific">Pedobacter helvus</name>
    <dbReference type="NCBI Taxonomy" id="2563444"/>
    <lineage>
        <taxon>Bacteria</taxon>
        <taxon>Pseudomonadati</taxon>
        <taxon>Bacteroidota</taxon>
        <taxon>Sphingobacteriia</taxon>
        <taxon>Sphingobacteriales</taxon>
        <taxon>Sphingobacteriaceae</taxon>
        <taxon>Pedobacter</taxon>
    </lineage>
</organism>
<accession>A0ABW9JGR3</accession>
<dbReference type="EMBL" id="SRMP02000001">
    <property type="protein sequence ID" value="MFN0290142.1"/>
    <property type="molecule type" value="Genomic_DNA"/>
</dbReference>